<reference evidence="1 2" key="1">
    <citation type="submission" date="2019-03" db="EMBL/GenBank/DDBJ databases">
        <title>Complete genome sequence of Ferrigenium kumadai strain An22, a microaerophilic iron-oxidizing bacterium isolated from a paddy field soil.</title>
        <authorList>
            <person name="Watanabe T."/>
            <person name="Asakawa S."/>
        </authorList>
    </citation>
    <scope>NUCLEOTIDE SEQUENCE [LARGE SCALE GENOMIC DNA]</scope>
    <source>
        <strain evidence="1 2">An22</strain>
    </source>
</reference>
<accession>A0AAN1SZV2</accession>
<dbReference type="RefSeq" id="WP_246487357.1">
    <property type="nucleotide sequence ID" value="NZ_AP019536.1"/>
</dbReference>
<protein>
    <recommendedName>
        <fullName evidence="3">Type II secretion system protein</fullName>
    </recommendedName>
</protein>
<organism evidence="1 2">
    <name type="scientific">Ferrigenium kumadai</name>
    <dbReference type="NCBI Taxonomy" id="1682490"/>
    <lineage>
        <taxon>Bacteria</taxon>
        <taxon>Pseudomonadati</taxon>
        <taxon>Pseudomonadota</taxon>
        <taxon>Betaproteobacteria</taxon>
        <taxon>Nitrosomonadales</taxon>
        <taxon>Gallionellaceae</taxon>
        <taxon>Ferrigenium</taxon>
    </lineage>
</organism>
<dbReference type="AlphaFoldDB" id="A0AAN1SZV2"/>
<dbReference type="SUPFAM" id="SSF54523">
    <property type="entry name" value="Pili subunits"/>
    <property type="match status" value="1"/>
</dbReference>
<name>A0AAN1SZV2_9PROT</name>
<evidence type="ECO:0000313" key="2">
    <source>
        <dbReference type="Proteomes" id="UP001319121"/>
    </source>
</evidence>
<evidence type="ECO:0008006" key="3">
    <source>
        <dbReference type="Google" id="ProtNLM"/>
    </source>
</evidence>
<dbReference type="InterPro" id="IPR045584">
    <property type="entry name" value="Pilin-like"/>
</dbReference>
<dbReference type="KEGG" id="fku:FGKAn22_13840"/>
<evidence type="ECO:0000313" key="1">
    <source>
        <dbReference type="EMBL" id="BBI99691.1"/>
    </source>
</evidence>
<dbReference type="Proteomes" id="UP001319121">
    <property type="component" value="Chromosome"/>
</dbReference>
<dbReference type="EMBL" id="AP019536">
    <property type="protein sequence ID" value="BBI99691.1"/>
    <property type="molecule type" value="Genomic_DNA"/>
</dbReference>
<sequence>MLALIAAMGMVLATAGEVWHLAQQREKELELLFVGHQFRRAIAQYYEHAPDPNRRYPTSLDALLKDPRYPSTQRYLRRIYADPVGGGKEWGLVKGPAGEIYGVHSLSEEEPVKKSNFSVVDKNFEGKTKYSEWVFVHIPKPSPAR</sequence>
<gene>
    <name evidence="1" type="ORF">FGKAn22_13840</name>
</gene>
<proteinExistence type="predicted"/>
<keyword evidence="2" id="KW-1185">Reference proteome</keyword>